<evidence type="ECO:0000313" key="2">
    <source>
        <dbReference type="Proteomes" id="UP001283361"/>
    </source>
</evidence>
<organism evidence="1 2">
    <name type="scientific">Elysia crispata</name>
    <name type="common">lettuce slug</name>
    <dbReference type="NCBI Taxonomy" id="231223"/>
    <lineage>
        <taxon>Eukaryota</taxon>
        <taxon>Metazoa</taxon>
        <taxon>Spiralia</taxon>
        <taxon>Lophotrochozoa</taxon>
        <taxon>Mollusca</taxon>
        <taxon>Gastropoda</taxon>
        <taxon>Heterobranchia</taxon>
        <taxon>Euthyneura</taxon>
        <taxon>Panpulmonata</taxon>
        <taxon>Sacoglossa</taxon>
        <taxon>Placobranchoidea</taxon>
        <taxon>Plakobranchidae</taxon>
        <taxon>Elysia</taxon>
    </lineage>
</organism>
<name>A0AAE0ZD14_9GAST</name>
<protein>
    <submittedName>
        <fullName evidence="1">Uncharacterized protein</fullName>
    </submittedName>
</protein>
<dbReference type="EMBL" id="JAWDGP010004170">
    <property type="protein sequence ID" value="KAK3767179.1"/>
    <property type="molecule type" value="Genomic_DNA"/>
</dbReference>
<reference evidence="1" key="1">
    <citation type="journal article" date="2023" name="G3 (Bethesda)">
        <title>A reference genome for the long-term kleptoplast-retaining sea slug Elysia crispata morphotype clarki.</title>
        <authorList>
            <person name="Eastman K.E."/>
            <person name="Pendleton A.L."/>
            <person name="Shaikh M.A."/>
            <person name="Suttiyut T."/>
            <person name="Ogas R."/>
            <person name="Tomko P."/>
            <person name="Gavelis G."/>
            <person name="Widhalm J.R."/>
            <person name="Wisecaver J.H."/>
        </authorList>
    </citation>
    <scope>NUCLEOTIDE SEQUENCE</scope>
    <source>
        <strain evidence="1">ECLA1</strain>
    </source>
</reference>
<dbReference type="Proteomes" id="UP001283361">
    <property type="component" value="Unassembled WGS sequence"/>
</dbReference>
<gene>
    <name evidence="1" type="ORF">RRG08_018050</name>
</gene>
<proteinExistence type="predicted"/>
<dbReference type="AlphaFoldDB" id="A0AAE0ZD14"/>
<keyword evidence="2" id="KW-1185">Reference proteome</keyword>
<comment type="caution">
    <text evidence="1">The sequence shown here is derived from an EMBL/GenBank/DDBJ whole genome shotgun (WGS) entry which is preliminary data.</text>
</comment>
<accession>A0AAE0ZD14</accession>
<evidence type="ECO:0000313" key="1">
    <source>
        <dbReference type="EMBL" id="KAK3767179.1"/>
    </source>
</evidence>
<sequence length="208" mass="23652">MAVAENRTEISKQQSKDVALNIMSEMKPYCNEKARQILQRLRAACYDRQSDEDLLSAENKGRYLENLRARLLLLRSYCVQSFEELLLDENRVDISRNPEQGCCSDDGKLRQSDEDLLLAENRAGSSKPQRMAAALMITLCVCVCEMKNICYTEVTKYFRSSLKAMNSSEQYAMTVSLIKICYPLITADISRTPEQGCSSDDHSVCKIF</sequence>